<feature type="transmembrane region" description="Helical" evidence="6">
    <location>
        <begin position="237"/>
        <end position="256"/>
    </location>
</feature>
<name>A0AA38RZ54_9PEZI</name>
<feature type="region of interest" description="Disordered" evidence="5">
    <location>
        <begin position="545"/>
        <end position="573"/>
    </location>
</feature>
<protein>
    <submittedName>
        <fullName evidence="8">MFS general substrate transporter</fullName>
    </submittedName>
</protein>
<reference evidence="8" key="1">
    <citation type="submission" date="2022-07" db="EMBL/GenBank/DDBJ databases">
        <title>Fungi with potential for degradation of polypropylene.</title>
        <authorList>
            <person name="Gostincar C."/>
        </authorList>
    </citation>
    <scope>NUCLEOTIDE SEQUENCE</scope>
    <source>
        <strain evidence="8">EXF-13287</strain>
    </source>
</reference>
<evidence type="ECO:0000256" key="4">
    <source>
        <dbReference type="ARBA" id="ARBA00023136"/>
    </source>
</evidence>
<feature type="transmembrane region" description="Helical" evidence="6">
    <location>
        <begin position="44"/>
        <end position="72"/>
    </location>
</feature>
<feature type="transmembrane region" description="Helical" evidence="6">
    <location>
        <begin position="142"/>
        <end position="159"/>
    </location>
</feature>
<dbReference type="PROSITE" id="PS50850">
    <property type="entry name" value="MFS"/>
    <property type="match status" value="1"/>
</dbReference>
<dbReference type="EMBL" id="JANBVN010000022">
    <property type="protein sequence ID" value="KAJ9161443.1"/>
    <property type="molecule type" value="Genomic_DNA"/>
</dbReference>
<evidence type="ECO:0000256" key="1">
    <source>
        <dbReference type="ARBA" id="ARBA00004141"/>
    </source>
</evidence>
<dbReference type="Gene3D" id="1.20.1250.20">
    <property type="entry name" value="MFS general substrate transporter like domains"/>
    <property type="match status" value="1"/>
</dbReference>
<dbReference type="InterPro" id="IPR036259">
    <property type="entry name" value="MFS_trans_sf"/>
</dbReference>
<evidence type="ECO:0000256" key="6">
    <source>
        <dbReference type="SAM" id="Phobius"/>
    </source>
</evidence>
<feature type="transmembrane region" description="Helical" evidence="6">
    <location>
        <begin position="344"/>
        <end position="366"/>
    </location>
</feature>
<dbReference type="GO" id="GO:0022857">
    <property type="term" value="F:transmembrane transporter activity"/>
    <property type="evidence" value="ECO:0007669"/>
    <property type="project" value="InterPro"/>
</dbReference>
<dbReference type="Proteomes" id="UP001174691">
    <property type="component" value="Unassembled WGS sequence"/>
</dbReference>
<evidence type="ECO:0000313" key="9">
    <source>
        <dbReference type="Proteomes" id="UP001174691"/>
    </source>
</evidence>
<evidence type="ECO:0000313" key="8">
    <source>
        <dbReference type="EMBL" id="KAJ9161443.1"/>
    </source>
</evidence>
<feature type="transmembrane region" description="Helical" evidence="6">
    <location>
        <begin position="373"/>
        <end position="392"/>
    </location>
</feature>
<sequence length="573" mass="61527">MESKEPGTESDTGMSTVYDDGGPAAIILSNTQADGQPWRPSRDFLLAFSSLSALTLAVAFDATTLSVALPIISDALHGTALEAFWSGTSFLLSSTVLQPSIASLSNIFGRKYMIYWSIVLFFAGSLIGGLAGNFTVLLVGRTIQGVGGGGIIVLTEVVVTDLTPLHVRGQWYSMISGMWAIGTVFGPLIGSGFAQNVSWRWIMYINLPIIGIGLVFVVLFLHQAKVPGGINKKLRRFDWVGSVVFTASMTAFLYGISTGGVSSPWSSYKVLLPLLLGPVGLVLFGVYEWKYAEEPIIIRGLFRNWDMIVSYILTIFHGLVLWSLVYFLTLYYQGVKLYSPITSALAVLPETLTVAPAGMAVGVIAARTGHYRWSVWAGWVLTTAGAGLLLLLEPHTTVAQWIFVNLPIGVGTGMLFPAMALSIQAACEPGFNGQASAFYSFLRGVGQSVGVAVSGVIFQNVFRRKLQGLPAFAALADEYSRDATVVVGVIKGMPEGRDRSDLIQAYADSLRMIWVSLLAFSAAAMFLGVTIRGYTLNQEHKTEQGLVGRSAVGPENEAAKAEDGRVGEKRASA</sequence>
<feature type="transmembrane region" description="Helical" evidence="6">
    <location>
        <begin position="114"/>
        <end position="136"/>
    </location>
</feature>
<feature type="transmembrane region" description="Helical" evidence="6">
    <location>
        <begin position="512"/>
        <end position="531"/>
    </location>
</feature>
<feature type="transmembrane region" description="Helical" evidence="6">
    <location>
        <begin position="441"/>
        <end position="462"/>
    </location>
</feature>
<feature type="transmembrane region" description="Helical" evidence="6">
    <location>
        <begin position="398"/>
        <end position="421"/>
    </location>
</feature>
<feature type="transmembrane region" description="Helical" evidence="6">
    <location>
        <begin position="268"/>
        <end position="287"/>
    </location>
</feature>
<keyword evidence="3 6" id="KW-1133">Transmembrane helix</keyword>
<feature type="compositionally biased region" description="Basic and acidic residues" evidence="5">
    <location>
        <begin position="557"/>
        <end position="573"/>
    </location>
</feature>
<comment type="subcellular location">
    <subcellularLocation>
        <location evidence="1">Membrane</location>
        <topology evidence="1">Multi-pass membrane protein</topology>
    </subcellularLocation>
</comment>
<feature type="domain" description="Major facilitator superfamily (MFS) profile" evidence="7">
    <location>
        <begin position="47"/>
        <end position="540"/>
    </location>
</feature>
<dbReference type="PANTHER" id="PTHR23501:SF59">
    <property type="entry name" value="MAJOR FACILITATOR SUPERFAMILY (MFS) PROFILE DOMAIN-CONTAINING PROTEIN-RELATED"/>
    <property type="match status" value="1"/>
</dbReference>
<dbReference type="GO" id="GO:0005886">
    <property type="term" value="C:plasma membrane"/>
    <property type="evidence" value="ECO:0007669"/>
    <property type="project" value="TreeGrafter"/>
</dbReference>
<dbReference type="Pfam" id="PF07690">
    <property type="entry name" value="MFS_1"/>
    <property type="match status" value="1"/>
</dbReference>
<organism evidence="8 9">
    <name type="scientific">Coniochaeta hoffmannii</name>
    <dbReference type="NCBI Taxonomy" id="91930"/>
    <lineage>
        <taxon>Eukaryota</taxon>
        <taxon>Fungi</taxon>
        <taxon>Dikarya</taxon>
        <taxon>Ascomycota</taxon>
        <taxon>Pezizomycotina</taxon>
        <taxon>Sordariomycetes</taxon>
        <taxon>Sordariomycetidae</taxon>
        <taxon>Coniochaetales</taxon>
        <taxon>Coniochaetaceae</taxon>
        <taxon>Coniochaeta</taxon>
    </lineage>
</organism>
<proteinExistence type="predicted"/>
<feature type="transmembrane region" description="Helical" evidence="6">
    <location>
        <begin position="171"/>
        <end position="189"/>
    </location>
</feature>
<keyword evidence="4 6" id="KW-0472">Membrane</keyword>
<dbReference type="PANTHER" id="PTHR23501">
    <property type="entry name" value="MAJOR FACILITATOR SUPERFAMILY"/>
    <property type="match status" value="1"/>
</dbReference>
<evidence type="ECO:0000256" key="5">
    <source>
        <dbReference type="SAM" id="MobiDB-lite"/>
    </source>
</evidence>
<dbReference type="SUPFAM" id="SSF103473">
    <property type="entry name" value="MFS general substrate transporter"/>
    <property type="match status" value="1"/>
</dbReference>
<evidence type="ECO:0000256" key="2">
    <source>
        <dbReference type="ARBA" id="ARBA00022692"/>
    </source>
</evidence>
<evidence type="ECO:0000256" key="3">
    <source>
        <dbReference type="ARBA" id="ARBA00022989"/>
    </source>
</evidence>
<feature type="transmembrane region" description="Helical" evidence="6">
    <location>
        <begin position="84"/>
        <end position="102"/>
    </location>
</feature>
<keyword evidence="9" id="KW-1185">Reference proteome</keyword>
<dbReference type="InterPro" id="IPR011701">
    <property type="entry name" value="MFS"/>
</dbReference>
<feature type="transmembrane region" description="Helical" evidence="6">
    <location>
        <begin position="201"/>
        <end position="221"/>
    </location>
</feature>
<comment type="caution">
    <text evidence="8">The sequence shown here is derived from an EMBL/GenBank/DDBJ whole genome shotgun (WGS) entry which is preliminary data.</text>
</comment>
<keyword evidence="2 6" id="KW-0812">Transmembrane</keyword>
<feature type="transmembrane region" description="Helical" evidence="6">
    <location>
        <begin position="308"/>
        <end position="332"/>
    </location>
</feature>
<gene>
    <name evidence="8" type="ORF">NKR19_g2203</name>
</gene>
<accession>A0AA38RZ54</accession>
<dbReference type="PRINTS" id="PR01036">
    <property type="entry name" value="TCRTETB"/>
</dbReference>
<dbReference type="InterPro" id="IPR020846">
    <property type="entry name" value="MFS_dom"/>
</dbReference>
<dbReference type="AlphaFoldDB" id="A0AA38RZ54"/>
<evidence type="ECO:0000259" key="7">
    <source>
        <dbReference type="PROSITE" id="PS50850"/>
    </source>
</evidence>